<feature type="transmembrane region" description="Helical" evidence="2">
    <location>
        <begin position="6"/>
        <end position="29"/>
    </location>
</feature>
<dbReference type="EMBL" id="JBHUGD010000003">
    <property type="protein sequence ID" value="MFD1947936.1"/>
    <property type="molecule type" value="Genomic_DNA"/>
</dbReference>
<dbReference type="RefSeq" id="WP_379189793.1">
    <property type="nucleotide sequence ID" value="NZ_JBHUGD010000003.1"/>
</dbReference>
<evidence type="ECO:0000313" key="4">
    <source>
        <dbReference type="Proteomes" id="UP001597351"/>
    </source>
</evidence>
<dbReference type="Gene3D" id="3.40.50.300">
    <property type="entry name" value="P-loop containing nucleotide triphosphate hydrolases"/>
    <property type="match status" value="1"/>
</dbReference>
<keyword evidence="2" id="KW-0472">Membrane</keyword>
<dbReference type="Proteomes" id="UP001597351">
    <property type="component" value="Unassembled WGS sequence"/>
</dbReference>
<organism evidence="3 4">
    <name type="scientific">Nocardioides aestuarii</name>
    <dbReference type="NCBI Taxonomy" id="252231"/>
    <lineage>
        <taxon>Bacteria</taxon>
        <taxon>Bacillati</taxon>
        <taxon>Actinomycetota</taxon>
        <taxon>Actinomycetes</taxon>
        <taxon>Propionibacteriales</taxon>
        <taxon>Nocardioidaceae</taxon>
        <taxon>Nocardioides</taxon>
    </lineage>
</organism>
<keyword evidence="2" id="KW-0812">Transmembrane</keyword>
<feature type="region of interest" description="Disordered" evidence="1">
    <location>
        <begin position="273"/>
        <end position="304"/>
    </location>
</feature>
<name>A0ABW4TSC7_9ACTN</name>
<keyword evidence="2" id="KW-1133">Transmembrane helix</keyword>
<protein>
    <submittedName>
        <fullName evidence="3">Uncharacterized protein</fullName>
    </submittedName>
</protein>
<evidence type="ECO:0000313" key="3">
    <source>
        <dbReference type="EMBL" id="MFD1947936.1"/>
    </source>
</evidence>
<feature type="region of interest" description="Disordered" evidence="1">
    <location>
        <begin position="327"/>
        <end position="346"/>
    </location>
</feature>
<proteinExistence type="predicted"/>
<evidence type="ECO:0000256" key="1">
    <source>
        <dbReference type="SAM" id="MobiDB-lite"/>
    </source>
</evidence>
<comment type="caution">
    <text evidence="3">The sequence shown here is derived from an EMBL/GenBank/DDBJ whole genome shotgun (WGS) entry which is preliminary data.</text>
</comment>
<feature type="transmembrane region" description="Helical" evidence="2">
    <location>
        <begin position="247"/>
        <end position="267"/>
    </location>
</feature>
<sequence>MGDGFTAAATSVGVLLTVVLVVLLLLAAWRHRRRSVVRAPRDLDLDLATGARVVGAVTRRRTGHGIVDSHQGQRLLAAVSEEAGPGPATVLVLAPGGTGPAEDVAAALAAAADGGGEPVTLVHAPGGARRAVAPRSVREYQPAADWLGTDASLREARVDDFLEELETEDDGTRTVVLAAPPIGDSVEALAMAPFVDVALVVAERGVTTLAELDRTVEDLAGAGADLVLVAVLETSGPAVRTDHASTLGIALAVVLTTGLLALVPTLLDHDSDAGAGAGADPTDGRPAAGAVRDETGPGRDRPGVHLTAAADSDGDLRVVEQVVSTEPLRSVRVAPPPPPEGSTTAPQLTDVRISADGERVPFAAGTIGEGGVAVRLPGGATRLELTYRVTGAGFHSDAAPAGRTSFSLRPATERTVSDLRVVTEVRGEGVLGVVCPEVPQAQRLCGVEGGRGWRTRPVPVSQSAVVALVDLAPGGPVDG</sequence>
<accession>A0ABW4TSC7</accession>
<reference evidence="4" key="1">
    <citation type="journal article" date="2019" name="Int. J. Syst. Evol. Microbiol.">
        <title>The Global Catalogue of Microorganisms (GCM) 10K type strain sequencing project: providing services to taxonomists for standard genome sequencing and annotation.</title>
        <authorList>
            <consortium name="The Broad Institute Genomics Platform"/>
            <consortium name="The Broad Institute Genome Sequencing Center for Infectious Disease"/>
            <person name="Wu L."/>
            <person name="Ma J."/>
        </authorList>
    </citation>
    <scope>NUCLEOTIDE SEQUENCE [LARGE SCALE GENOMIC DNA]</scope>
    <source>
        <strain evidence="4">CGMCC 1.12477</strain>
    </source>
</reference>
<evidence type="ECO:0000256" key="2">
    <source>
        <dbReference type="SAM" id="Phobius"/>
    </source>
</evidence>
<keyword evidence="4" id="KW-1185">Reference proteome</keyword>
<feature type="compositionally biased region" description="Low complexity" evidence="1">
    <location>
        <begin position="278"/>
        <end position="290"/>
    </location>
</feature>
<feature type="compositionally biased region" description="Basic and acidic residues" evidence="1">
    <location>
        <begin position="291"/>
        <end position="303"/>
    </location>
</feature>
<gene>
    <name evidence="3" type="ORF">ACFSDE_14140</name>
</gene>
<dbReference type="InterPro" id="IPR027417">
    <property type="entry name" value="P-loop_NTPase"/>
</dbReference>